<dbReference type="Proteomes" id="UP000437736">
    <property type="component" value="Unassembled WGS sequence"/>
</dbReference>
<feature type="non-terminal residue" evidence="1">
    <location>
        <position position="152"/>
    </location>
</feature>
<dbReference type="Pfam" id="PF01042">
    <property type="entry name" value="Ribonuc_L-PSP"/>
    <property type="match status" value="1"/>
</dbReference>
<protein>
    <recommendedName>
        <fullName evidence="3">RidA family protein</fullName>
    </recommendedName>
</protein>
<dbReference type="InterPro" id="IPR035959">
    <property type="entry name" value="RutC-like_sf"/>
</dbReference>
<name>A0ABW9QZN6_9ACTN</name>
<dbReference type="InterPro" id="IPR006175">
    <property type="entry name" value="YjgF/YER057c/UK114"/>
</dbReference>
<dbReference type="CDD" id="cd00448">
    <property type="entry name" value="YjgF_YER057c_UK114_family"/>
    <property type="match status" value="1"/>
</dbReference>
<evidence type="ECO:0000313" key="2">
    <source>
        <dbReference type="Proteomes" id="UP000437736"/>
    </source>
</evidence>
<dbReference type="PANTHER" id="PTHR43857">
    <property type="entry name" value="BLR7761 PROTEIN"/>
    <property type="match status" value="1"/>
</dbReference>
<reference evidence="1 2" key="1">
    <citation type="submission" date="2019-11" db="EMBL/GenBank/DDBJ databases">
        <title>Acidiferrimicrobium australis gen. nov., sp. nov., an acidophilic and obligately heterotrophic, member of the Actinobacteria that catalyses dissimilatory oxido- reduction of iron isolated from metal-rich acidic water in Chile.</title>
        <authorList>
            <person name="Gonzalez D."/>
            <person name="Huber K."/>
            <person name="Hedrich S."/>
            <person name="Rojas-Villalobos C."/>
            <person name="Quatrini R."/>
            <person name="Dinamarca M.A."/>
            <person name="Schwarz A."/>
            <person name="Canales C."/>
            <person name="Nancucheo I."/>
        </authorList>
    </citation>
    <scope>NUCLEOTIDE SEQUENCE [LARGE SCALE GENOMIC DNA]</scope>
    <source>
        <strain evidence="1 2">USS-CCA1</strain>
    </source>
</reference>
<organism evidence="1 2">
    <name type="scientific">Acidiferrimicrobium australe</name>
    <dbReference type="NCBI Taxonomy" id="2664430"/>
    <lineage>
        <taxon>Bacteria</taxon>
        <taxon>Bacillati</taxon>
        <taxon>Actinomycetota</taxon>
        <taxon>Acidimicrobiia</taxon>
        <taxon>Acidimicrobiales</taxon>
        <taxon>Acidimicrobiaceae</taxon>
        <taxon>Acidiferrimicrobium</taxon>
    </lineage>
</organism>
<comment type="caution">
    <text evidence="1">The sequence shown here is derived from an EMBL/GenBank/DDBJ whole genome shotgun (WGS) entry which is preliminary data.</text>
</comment>
<keyword evidence="2" id="KW-1185">Reference proteome</keyword>
<proteinExistence type="predicted"/>
<dbReference type="SUPFAM" id="SSF55298">
    <property type="entry name" value="YjgF-like"/>
    <property type="match status" value="1"/>
</dbReference>
<evidence type="ECO:0008006" key="3">
    <source>
        <dbReference type="Google" id="ProtNLM"/>
    </source>
</evidence>
<sequence>MPGTRLVRSPRLADTPYAHAATAASGATGGEGTWVWTAGACPLDRSGRVVAPGDAVAQAHQVVANLRLALEEAGATFADLVKTTVYVATSDRADLVAVWDVVHDAVAESGGHEPPSTLLGVRVLGWPDQLVEGHHDREGVAVVQLGDVDLVQ</sequence>
<dbReference type="EMBL" id="WJHE01001471">
    <property type="protein sequence ID" value="MST35152.1"/>
    <property type="molecule type" value="Genomic_DNA"/>
</dbReference>
<dbReference type="Gene3D" id="3.30.1330.40">
    <property type="entry name" value="RutC-like"/>
    <property type="match status" value="1"/>
</dbReference>
<evidence type="ECO:0000313" key="1">
    <source>
        <dbReference type="EMBL" id="MST35152.1"/>
    </source>
</evidence>
<accession>A0ABW9QZN6</accession>
<dbReference type="PANTHER" id="PTHR43857:SF1">
    <property type="entry name" value="YJGH FAMILY PROTEIN"/>
    <property type="match status" value="1"/>
</dbReference>
<gene>
    <name evidence="1" type="ORF">GHK86_20770</name>
</gene>